<evidence type="ECO:0000313" key="2">
    <source>
        <dbReference type="EMBL" id="KAJ8303358.1"/>
    </source>
</evidence>
<proteinExistence type="predicted"/>
<evidence type="ECO:0000256" key="1">
    <source>
        <dbReference type="SAM" id="MobiDB-lite"/>
    </source>
</evidence>
<dbReference type="Proteomes" id="UP001217089">
    <property type="component" value="Unassembled WGS sequence"/>
</dbReference>
<name>A0ABQ9EJG0_TEGGR</name>
<sequence length="112" mass="13146">MSKFGLFQAKEQEVETKKAVNKMVHGNVTKGKVEEKLKYFDFNICFFDHRETEEELEVIWQAAVTENDKMKEVVKNSLKKLRQHENLSDLMDKEESRRGESQLVYISSDGDE</sequence>
<organism evidence="2 3">
    <name type="scientific">Tegillarca granosa</name>
    <name type="common">Malaysian cockle</name>
    <name type="synonym">Anadara granosa</name>
    <dbReference type="NCBI Taxonomy" id="220873"/>
    <lineage>
        <taxon>Eukaryota</taxon>
        <taxon>Metazoa</taxon>
        <taxon>Spiralia</taxon>
        <taxon>Lophotrochozoa</taxon>
        <taxon>Mollusca</taxon>
        <taxon>Bivalvia</taxon>
        <taxon>Autobranchia</taxon>
        <taxon>Pteriomorphia</taxon>
        <taxon>Arcoida</taxon>
        <taxon>Arcoidea</taxon>
        <taxon>Arcidae</taxon>
        <taxon>Tegillarca</taxon>
    </lineage>
</organism>
<reference evidence="2 3" key="1">
    <citation type="submission" date="2022-12" db="EMBL/GenBank/DDBJ databases">
        <title>Chromosome-level genome of Tegillarca granosa.</title>
        <authorList>
            <person name="Kim J."/>
        </authorList>
    </citation>
    <scope>NUCLEOTIDE SEQUENCE [LARGE SCALE GENOMIC DNA]</scope>
    <source>
        <strain evidence="2">Teg-2019</strain>
        <tissue evidence="2">Adductor muscle</tissue>
    </source>
</reference>
<comment type="caution">
    <text evidence="2">The sequence shown here is derived from an EMBL/GenBank/DDBJ whole genome shotgun (WGS) entry which is preliminary data.</text>
</comment>
<keyword evidence="3" id="KW-1185">Reference proteome</keyword>
<protein>
    <submittedName>
        <fullName evidence="2">Uncharacterized protein</fullName>
    </submittedName>
</protein>
<feature type="region of interest" description="Disordered" evidence="1">
    <location>
        <begin position="86"/>
        <end position="112"/>
    </location>
</feature>
<accession>A0ABQ9EJG0</accession>
<gene>
    <name evidence="2" type="ORF">KUTeg_019754</name>
</gene>
<feature type="compositionally biased region" description="Basic and acidic residues" evidence="1">
    <location>
        <begin position="86"/>
        <end position="100"/>
    </location>
</feature>
<evidence type="ECO:0000313" key="3">
    <source>
        <dbReference type="Proteomes" id="UP001217089"/>
    </source>
</evidence>
<dbReference type="EMBL" id="JARBDR010000917">
    <property type="protein sequence ID" value="KAJ8303358.1"/>
    <property type="molecule type" value="Genomic_DNA"/>
</dbReference>